<evidence type="ECO:0000313" key="2">
    <source>
        <dbReference type="Proteomes" id="UP000030686"/>
    </source>
</evidence>
<accession>W6QT50</accession>
<reference evidence="1" key="1">
    <citation type="journal article" date="2014" name="Nat. Commun.">
        <title>Multiple recent horizontal transfers of a large genomic region in cheese making fungi.</title>
        <authorList>
            <person name="Cheeseman K."/>
            <person name="Ropars J."/>
            <person name="Renault P."/>
            <person name="Dupont J."/>
            <person name="Gouzy J."/>
            <person name="Branca A."/>
            <person name="Abraham A.L."/>
            <person name="Ceppi M."/>
            <person name="Conseiller E."/>
            <person name="Debuchy R."/>
            <person name="Malagnac F."/>
            <person name="Goarin A."/>
            <person name="Silar P."/>
            <person name="Lacoste S."/>
            <person name="Sallet E."/>
            <person name="Bensimon A."/>
            <person name="Giraud T."/>
            <person name="Brygoo Y."/>
        </authorList>
    </citation>
    <scope>NUCLEOTIDE SEQUENCE [LARGE SCALE GENOMIC DNA]</scope>
    <source>
        <strain evidence="1">FM164</strain>
    </source>
</reference>
<dbReference type="EMBL" id="HG792020">
    <property type="protein sequence ID" value="CDM37259.1"/>
    <property type="molecule type" value="Genomic_DNA"/>
</dbReference>
<dbReference type="STRING" id="1365484.W6QT50"/>
<evidence type="ECO:0000313" key="1">
    <source>
        <dbReference type="EMBL" id="CDM37259.1"/>
    </source>
</evidence>
<organism evidence="1 2">
    <name type="scientific">Penicillium roqueforti (strain FM164)</name>
    <dbReference type="NCBI Taxonomy" id="1365484"/>
    <lineage>
        <taxon>Eukaryota</taxon>
        <taxon>Fungi</taxon>
        <taxon>Dikarya</taxon>
        <taxon>Ascomycota</taxon>
        <taxon>Pezizomycotina</taxon>
        <taxon>Eurotiomycetes</taxon>
        <taxon>Eurotiomycetidae</taxon>
        <taxon>Eurotiales</taxon>
        <taxon>Aspergillaceae</taxon>
        <taxon>Penicillium</taxon>
    </lineage>
</organism>
<proteinExistence type="predicted"/>
<dbReference type="OrthoDB" id="4227485at2759"/>
<sequence length="130" mass="15054">MEASENLLGHRTNSLALHRLKYYEGCAIIKLQYLRFETDNLTGTRQIAEKNVEKLLRMFEIEGCGNLEPEHRVAATIDYVLRKAHDAVNIPVLYILVIIPIPFYTVALHEYSHPSTSIFDRPFLPPAYYY</sequence>
<name>W6QT50_PENRF</name>
<protein>
    <submittedName>
        <fullName evidence="1">Uncharacterized protein</fullName>
    </submittedName>
</protein>
<keyword evidence="2" id="KW-1185">Reference proteome</keyword>
<dbReference type="AlphaFoldDB" id="W6QT50"/>
<gene>
    <name evidence="1" type="ORF">PROQFM164_S06g000220</name>
</gene>
<dbReference type="Proteomes" id="UP000030686">
    <property type="component" value="Unassembled WGS sequence"/>
</dbReference>